<dbReference type="SUPFAM" id="SSF160088">
    <property type="entry name" value="NRDP1 C-terminal domain-like"/>
    <property type="match status" value="1"/>
</dbReference>
<evidence type="ECO:0000259" key="2">
    <source>
        <dbReference type="Pfam" id="PF08941"/>
    </source>
</evidence>
<evidence type="ECO:0000256" key="1">
    <source>
        <dbReference type="SAM" id="Phobius"/>
    </source>
</evidence>
<dbReference type="GO" id="GO:0016567">
    <property type="term" value="P:protein ubiquitination"/>
    <property type="evidence" value="ECO:0007669"/>
    <property type="project" value="UniProtKB-UniPathway"/>
</dbReference>
<sequence length="169" mass="19588">MLSKLCTTIFYLLYFPIQLIVKIWHFIKGYVRALRVCNPSVRAVTDELERDEIERWSSSLPQARVTRWGGMISTPDEYLQNNIKQALIESGCPAHILDDLVKNCHERNWPSGLSSLETRQHNRRHYDRYNCKRIPGKQAVIVLPCDNIMVSDDMMSEPGLIMIFAHGIE</sequence>
<keyword evidence="1" id="KW-1133">Transmembrane helix</keyword>
<organism evidence="3">
    <name type="scientific">Melanaphis sacchari</name>
    <dbReference type="NCBI Taxonomy" id="742174"/>
    <lineage>
        <taxon>Eukaryota</taxon>
        <taxon>Metazoa</taxon>
        <taxon>Ecdysozoa</taxon>
        <taxon>Arthropoda</taxon>
        <taxon>Hexapoda</taxon>
        <taxon>Insecta</taxon>
        <taxon>Pterygota</taxon>
        <taxon>Neoptera</taxon>
        <taxon>Paraneoptera</taxon>
        <taxon>Hemiptera</taxon>
        <taxon>Sternorrhyncha</taxon>
        <taxon>Aphidomorpha</taxon>
        <taxon>Aphidoidea</taxon>
        <taxon>Aphididae</taxon>
        <taxon>Aphidini</taxon>
        <taxon>Melanaphis</taxon>
    </lineage>
</organism>
<protein>
    <submittedName>
        <fullName evidence="3">E3 ubiquitin-protein ligase NRDP1</fullName>
    </submittedName>
</protein>
<dbReference type="AlphaFoldDB" id="A0A2H8TPC8"/>
<reference evidence="3" key="1">
    <citation type="submission" date="2017-10" db="EMBL/GenBank/DDBJ databases">
        <title>Transcriptome Assembly of Sugarcane Aphid Adults.</title>
        <authorList>
            <person name="Scully E.D."/>
            <person name="Palmer N.A."/>
            <person name="Geib S.M."/>
            <person name="Sarath G."/>
            <person name="Sattler S.E."/>
        </authorList>
    </citation>
    <scope>NUCLEOTIDE SEQUENCE</scope>
    <source>
        <tissue evidence="3">Whole body</tissue>
    </source>
</reference>
<accession>A0A2H8TPC8</accession>
<dbReference type="UniPathway" id="UPA00143"/>
<dbReference type="OrthoDB" id="1630758at2759"/>
<feature type="domain" description="E3 ubiquitin-protein ligase NRDP1" evidence="2">
    <location>
        <begin position="25"/>
        <end position="169"/>
    </location>
</feature>
<dbReference type="Pfam" id="PF08941">
    <property type="entry name" value="USP8_interact"/>
    <property type="match status" value="1"/>
</dbReference>
<dbReference type="GO" id="GO:0061630">
    <property type="term" value="F:ubiquitin protein ligase activity"/>
    <property type="evidence" value="ECO:0007669"/>
    <property type="project" value="InterPro"/>
</dbReference>
<feature type="transmembrane region" description="Helical" evidence="1">
    <location>
        <begin position="9"/>
        <end position="27"/>
    </location>
</feature>
<dbReference type="EMBL" id="GFXV01003697">
    <property type="protein sequence ID" value="MBW15502.1"/>
    <property type="molecule type" value="Transcribed_RNA"/>
</dbReference>
<gene>
    <name evidence="3" type="primary">RNF41_0</name>
</gene>
<keyword evidence="1" id="KW-0472">Membrane</keyword>
<name>A0A2H8TPC8_9HEMI</name>
<proteinExistence type="predicted"/>
<dbReference type="InterPro" id="IPR037255">
    <property type="entry name" value="NRDP1_C"/>
</dbReference>
<evidence type="ECO:0000313" key="3">
    <source>
        <dbReference type="EMBL" id="MBW15502.1"/>
    </source>
</evidence>
<keyword evidence="1" id="KW-0812">Transmembrane</keyword>
<dbReference type="InterPro" id="IPR015036">
    <property type="entry name" value="NRDP1"/>
</dbReference>